<accession>A0ABY9TIB6</accession>
<evidence type="ECO:0000313" key="3">
    <source>
        <dbReference type="Proteomes" id="UP001248581"/>
    </source>
</evidence>
<feature type="signal peptide" evidence="1">
    <location>
        <begin position="1"/>
        <end position="22"/>
    </location>
</feature>
<dbReference type="CDD" id="cd10936">
    <property type="entry name" value="CE4_DAC2"/>
    <property type="match status" value="1"/>
</dbReference>
<sequence length="262" mass="29389">MRIFFSLFIFVVVNLFATSANAQGKDKIAIVIDDIGYRSTDKTALQLPKQVTFSVLPHTPFGRELAVQGNQQQREILLHVPMESINNLLLGPGALTSNMDEANVKKTLAASIADIPHVIGINNHMGSLLTQKSAPMSWTMQFLKENDLFFLDSRTSKYSQAEYIAQRIGVPSLHRHIFLDNKVDERYIEQQFNKLIRSSKKNGAVVAIAHPHPATVRVLKKMIPTLAERNIELVTISQLLPLETPSQISQQKIELTDQHQGE</sequence>
<dbReference type="SUPFAM" id="SSF88713">
    <property type="entry name" value="Glycoside hydrolase/deacetylase"/>
    <property type="match status" value="1"/>
</dbReference>
<dbReference type="Proteomes" id="UP001248581">
    <property type="component" value="Chromosome"/>
</dbReference>
<evidence type="ECO:0000313" key="2">
    <source>
        <dbReference type="EMBL" id="WNC68441.1"/>
    </source>
</evidence>
<gene>
    <name evidence="2" type="ORF">RI845_18220</name>
</gene>
<keyword evidence="1" id="KW-0732">Signal</keyword>
<dbReference type="PANTHER" id="PTHR30105:SF2">
    <property type="entry name" value="DIVERGENT POLYSACCHARIDE DEACETYLASE SUPERFAMILY"/>
    <property type="match status" value="1"/>
</dbReference>
<reference evidence="3" key="1">
    <citation type="submission" date="2023-09" db="EMBL/GenBank/DDBJ databases">
        <authorList>
            <person name="Li S."/>
            <person name="Li X."/>
            <person name="Zhang C."/>
            <person name="Zhao Z."/>
        </authorList>
    </citation>
    <scope>NUCLEOTIDE SEQUENCE [LARGE SCALE GENOMIC DNA]</scope>
    <source>
        <strain evidence="3">SQ345</strain>
    </source>
</reference>
<dbReference type="Pfam" id="PF04748">
    <property type="entry name" value="Polysacc_deac_2"/>
    <property type="match status" value="1"/>
</dbReference>
<dbReference type="PANTHER" id="PTHR30105">
    <property type="entry name" value="UNCHARACTERIZED YIBQ-RELATED"/>
    <property type="match status" value="1"/>
</dbReference>
<evidence type="ECO:0000256" key="1">
    <source>
        <dbReference type="SAM" id="SignalP"/>
    </source>
</evidence>
<dbReference type="EMBL" id="CP134146">
    <property type="protein sequence ID" value="WNC68441.1"/>
    <property type="molecule type" value="Genomic_DNA"/>
</dbReference>
<keyword evidence="3" id="KW-1185">Reference proteome</keyword>
<protein>
    <submittedName>
        <fullName evidence="2">Divergent polysaccharide deacetylase family protein</fullName>
    </submittedName>
</protein>
<proteinExistence type="predicted"/>
<feature type="chain" id="PRO_5047195574" evidence="1">
    <location>
        <begin position="23"/>
        <end position="262"/>
    </location>
</feature>
<dbReference type="InterPro" id="IPR011330">
    <property type="entry name" value="Glyco_hydro/deAcase_b/a-brl"/>
</dbReference>
<name>A0ABY9TIB6_9GAMM</name>
<dbReference type="InterPro" id="IPR006837">
    <property type="entry name" value="Divergent_DAC"/>
</dbReference>
<organism evidence="2 3">
    <name type="scientific">Thalassotalea nanhaiensis</name>
    <dbReference type="NCBI Taxonomy" id="3065648"/>
    <lineage>
        <taxon>Bacteria</taxon>
        <taxon>Pseudomonadati</taxon>
        <taxon>Pseudomonadota</taxon>
        <taxon>Gammaproteobacteria</taxon>
        <taxon>Alteromonadales</taxon>
        <taxon>Colwelliaceae</taxon>
        <taxon>Thalassotalea</taxon>
    </lineage>
</organism>
<dbReference type="Gene3D" id="3.20.20.370">
    <property type="entry name" value="Glycoside hydrolase/deacetylase"/>
    <property type="match status" value="1"/>
</dbReference>
<dbReference type="RefSeq" id="WP_348387597.1">
    <property type="nucleotide sequence ID" value="NZ_CP134146.1"/>
</dbReference>